<feature type="non-terminal residue" evidence="3">
    <location>
        <position position="1"/>
    </location>
</feature>
<dbReference type="Proteomes" id="UP000664859">
    <property type="component" value="Unassembled WGS sequence"/>
</dbReference>
<dbReference type="OrthoDB" id="283575at2759"/>
<dbReference type="PROSITE" id="PS01186">
    <property type="entry name" value="EGF_2"/>
    <property type="match status" value="1"/>
</dbReference>
<evidence type="ECO:0000259" key="2">
    <source>
        <dbReference type="PROSITE" id="PS50026"/>
    </source>
</evidence>
<dbReference type="EMBL" id="JAFCMP010000049">
    <property type="protein sequence ID" value="KAG5189496.1"/>
    <property type="molecule type" value="Genomic_DNA"/>
</dbReference>
<feature type="disulfide bond" evidence="1">
    <location>
        <begin position="253"/>
        <end position="262"/>
    </location>
</feature>
<accession>A0A835ZAC3</accession>
<reference evidence="3" key="1">
    <citation type="submission" date="2021-02" db="EMBL/GenBank/DDBJ databases">
        <title>First Annotated Genome of the Yellow-green Alga Tribonema minus.</title>
        <authorList>
            <person name="Mahan K.M."/>
        </authorList>
    </citation>
    <scope>NUCLEOTIDE SEQUENCE</scope>
    <source>
        <strain evidence="3">UTEX B ZZ1240</strain>
    </source>
</reference>
<organism evidence="3 4">
    <name type="scientific">Tribonema minus</name>
    <dbReference type="NCBI Taxonomy" id="303371"/>
    <lineage>
        <taxon>Eukaryota</taxon>
        <taxon>Sar</taxon>
        <taxon>Stramenopiles</taxon>
        <taxon>Ochrophyta</taxon>
        <taxon>PX clade</taxon>
        <taxon>Xanthophyceae</taxon>
        <taxon>Tribonematales</taxon>
        <taxon>Tribonemataceae</taxon>
        <taxon>Tribonema</taxon>
    </lineage>
</organism>
<dbReference type="AlphaFoldDB" id="A0A835ZAC3"/>
<keyword evidence="4" id="KW-1185">Reference proteome</keyword>
<dbReference type="PROSITE" id="PS00022">
    <property type="entry name" value="EGF_1"/>
    <property type="match status" value="1"/>
</dbReference>
<sequence>LPALRELANSSGPKCDVVDAQCGGTFKAGLDEYTPETVAHHTQCCPGVVNGESACKALPIDKDTGIWGTHCAPVTKDCPFDAPACGSNTYAFTLSGGQTVDSICCPSSTHECVSDPAARAYNGTKCVKKQKCAKGRQACGRSKEAGQILVNSDDKCCPAGQQCYMVDQPNGSFTTKCSSCDTPCGRAQVDQPGDDDRCCKPRQQCTAAFHGTAAPVTTRCAYAFKCKDNTCKNGGRCVEDEFPYQGQFKKCHCAPGFKGVFCEIRMATKSS</sequence>
<evidence type="ECO:0000313" key="4">
    <source>
        <dbReference type="Proteomes" id="UP000664859"/>
    </source>
</evidence>
<name>A0A835ZAC3_9STRA</name>
<comment type="caution">
    <text evidence="1">Lacks conserved residue(s) required for the propagation of feature annotation.</text>
</comment>
<feature type="domain" description="EGF-like" evidence="2">
    <location>
        <begin position="222"/>
        <end position="263"/>
    </location>
</feature>
<dbReference type="PROSITE" id="PS50026">
    <property type="entry name" value="EGF_3"/>
    <property type="match status" value="1"/>
</dbReference>
<keyword evidence="1" id="KW-0245">EGF-like domain</keyword>
<dbReference type="InterPro" id="IPR000742">
    <property type="entry name" value="EGF"/>
</dbReference>
<proteinExistence type="predicted"/>
<evidence type="ECO:0000313" key="3">
    <source>
        <dbReference type="EMBL" id="KAG5189496.1"/>
    </source>
</evidence>
<evidence type="ECO:0000256" key="1">
    <source>
        <dbReference type="PROSITE-ProRule" id="PRU00076"/>
    </source>
</evidence>
<protein>
    <recommendedName>
        <fullName evidence="2">EGF-like domain-containing protein</fullName>
    </recommendedName>
</protein>
<dbReference type="SUPFAM" id="SSF57196">
    <property type="entry name" value="EGF/Laminin"/>
    <property type="match status" value="1"/>
</dbReference>
<keyword evidence="1" id="KW-1015">Disulfide bond</keyword>
<comment type="caution">
    <text evidence="3">The sequence shown here is derived from an EMBL/GenBank/DDBJ whole genome shotgun (WGS) entry which is preliminary data.</text>
</comment>
<dbReference type="Gene3D" id="2.10.25.10">
    <property type="entry name" value="Laminin"/>
    <property type="match status" value="1"/>
</dbReference>
<gene>
    <name evidence="3" type="ORF">JKP88DRAFT_233199</name>
</gene>
<dbReference type="Pfam" id="PF00008">
    <property type="entry name" value="EGF"/>
    <property type="match status" value="1"/>
</dbReference>